<protein>
    <recommendedName>
        <fullName evidence="3">Glycosyl transferase 64 domain-containing protein</fullName>
    </recommendedName>
</protein>
<keyword evidence="2" id="KW-1015">Disulfide bond</keyword>
<name>A0A1F8B669_9BACT</name>
<dbReference type="InterPro" id="IPR015338">
    <property type="entry name" value="GT64_dom"/>
</dbReference>
<dbReference type="Gene3D" id="3.90.550.10">
    <property type="entry name" value="Spore Coat Polysaccharide Biosynthesis Protein SpsA, Chain A"/>
    <property type="match status" value="1"/>
</dbReference>
<reference evidence="4 5" key="1">
    <citation type="journal article" date="2016" name="Nat. Commun.">
        <title>Thousands of microbial genomes shed light on interconnected biogeochemical processes in an aquifer system.</title>
        <authorList>
            <person name="Anantharaman K."/>
            <person name="Brown C.T."/>
            <person name="Hug L.A."/>
            <person name="Sharon I."/>
            <person name="Castelle C.J."/>
            <person name="Probst A.J."/>
            <person name="Thomas B.C."/>
            <person name="Singh A."/>
            <person name="Wilkins M.J."/>
            <person name="Karaoz U."/>
            <person name="Brodie E.L."/>
            <person name="Williams K.H."/>
            <person name="Hubbard S.S."/>
            <person name="Banfield J.F."/>
        </authorList>
    </citation>
    <scope>NUCLEOTIDE SEQUENCE [LARGE SCALE GENOMIC DNA]</scope>
</reference>
<proteinExistence type="predicted"/>
<accession>A0A1F8B669</accession>
<dbReference type="InterPro" id="IPR029044">
    <property type="entry name" value="Nucleotide-diphossugar_trans"/>
</dbReference>
<evidence type="ECO:0000256" key="2">
    <source>
        <dbReference type="ARBA" id="ARBA00023157"/>
    </source>
</evidence>
<evidence type="ECO:0000256" key="1">
    <source>
        <dbReference type="ARBA" id="ARBA00022679"/>
    </source>
</evidence>
<comment type="caution">
    <text evidence="4">The sequence shown here is derived from an EMBL/GenBank/DDBJ whole genome shotgun (WGS) entry which is preliminary data.</text>
</comment>
<feature type="domain" description="Glycosyl transferase 64" evidence="3">
    <location>
        <begin position="5"/>
        <end position="148"/>
    </location>
</feature>
<dbReference type="STRING" id="1802514.A2955_01230"/>
<dbReference type="AlphaFoldDB" id="A0A1F8B669"/>
<dbReference type="GO" id="GO:0016020">
    <property type="term" value="C:membrane"/>
    <property type="evidence" value="ECO:0007669"/>
    <property type="project" value="InterPro"/>
</dbReference>
<keyword evidence="1" id="KW-0808">Transferase</keyword>
<evidence type="ECO:0000313" key="5">
    <source>
        <dbReference type="Proteomes" id="UP000177501"/>
    </source>
</evidence>
<gene>
    <name evidence="4" type="ORF">A2955_01230</name>
</gene>
<dbReference type="Pfam" id="PF09258">
    <property type="entry name" value="Glyco_transf_64"/>
    <property type="match status" value="1"/>
</dbReference>
<dbReference type="Proteomes" id="UP000177501">
    <property type="component" value="Unassembled WGS sequence"/>
</dbReference>
<evidence type="ECO:0000313" key="4">
    <source>
        <dbReference type="EMBL" id="OGM59544.1"/>
    </source>
</evidence>
<sequence>MEKLSVVLLSWKRPKNIPIILNKLYAVKRVDEIVLWNNNPEITFSYKNPKLQVINSPINYGPIIRYCLTGILKNNNIMFQDDDLYHTKEQIEKLFLAYVKDTSRIYGPLGRNLENFKYIKKNSWGNVDIVIGRTTLFHKRHLYKFFKYLGSWNGVFEDDDILFSFALKRKHRVVDIGGINELPNINALSKRPGRINERQEMVDYCLKRIPGLRKVIVLND</sequence>
<dbReference type="GO" id="GO:0016757">
    <property type="term" value="F:glycosyltransferase activity"/>
    <property type="evidence" value="ECO:0007669"/>
    <property type="project" value="InterPro"/>
</dbReference>
<dbReference type="SUPFAM" id="SSF53448">
    <property type="entry name" value="Nucleotide-diphospho-sugar transferases"/>
    <property type="match status" value="1"/>
</dbReference>
<organism evidence="4 5">
    <name type="scientific">Candidatus Woesebacteria bacterium RIFCSPLOWO2_01_FULL_37_19</name>
    <dbReference type="NCBI Taxonomy" id="1802514"/>
    <lineage>
        <taxon>Bacteria</taxon>
        <taxon>Candidatus Woeseibacteriota</taxon>
    </lineage>
</organism>
<evidence type="ECO:0000259" key="3">
    <source>
        <dbReference type="Pfam" id="PF09258"/>
    </source>
</evidence>
<dbReference type="EMBL" id="MGHA01000031">
    <property type="protein sequence ID" value="OGM59544.1"/>
    <property type="molecule type" value="Genomic_DNA"/>
</dbReference>